<name>A0A367IRD7_RHIST</name>
<feature type="repeat" description="WD" evidence="7">
    <location>
        <begin position="442"/>
        <end position="475"/>
    </location>
</feature>
<evidence type="ECO:0000256" key="5">
    <source>
        <dbReference type="ARBA" id="ARBA00022776"/>
    </source>
</evidence>
<evidence type="ECO:0000256" key="3">
    <source>
        <dbReference type="ARBA" id="ARBA00022618"/>
    </source>
</evidence>
<dbReference type="Pfam" id="PF24807">
    <property type="entry name" value="WD40_CDC20-Fz"/>
    <property type="match status" value="1"/>
</dbReference>
<dbReference type="Proteomes" id="UP000253551">
    <property type="component" value="Unassembled WGS sequence"/>
</dbReference>
<evidence type="ECO:0000256" key="1">
    <source>
        <dbReference type="ARBA" id="ARBA00006445"/>
    </source>
</evidence>
<keyword evidence="6" id="KW-0131">Cell cycle</keyword>
<dbReference type="EMBL" id="PJQM01006095">
    <property type="protein sequence ID" value="RCH80260.1"/>
    <property type="molecule type" value="Genomic_DNA"/>
</dbReference>
<comment type="caution">
    <text evidence="10">The sequence shown here is derived from an EMBL/GenBank/DDBJ whole genome shotgun (WGS) entry which is preliminary data.</text>
</comment>
<dbReference type="GO" id="GO:0005680">
    <property type="term" value="C:anaphase-promoting complex"/>
    <property type="evidence" value="ECO:0007669"/>
    <property type="project" value="TreeGrafter"/>
</dbReference>
<evidence type="ECO:0000256" key="2">
    <source>
        <dbReference type="ARBA" id="ARBA00022574"/>
    </source>
</evidence>
<protein>
    <submittedName>
        <fullName evidence="10">Ubiquitin-protein transferase activating protein</fullName>
    </submittedName>
</protein>
<dbReference type="SUPFAM" id="SSF50978">
    <property type="entry name" value="WD40 repeat-like"/>
    <property type="match status" value="1"/>
</dbReference>
<dbReference type="InterPro" id="IPR001680">
    <property type="entry name" value="WD40_rpt"/>
</dbReference>
<dbReference type="OrthoDB" id="10263272at2759"/>
<keyword evidence="3" id="KW-0132">Cell division</keyword>
<keyword evidence="2 7" id="KW-0853">WD repeat</keyword>
<dbReference type="GO" id="GO:0010997">
    <property type="term" value="F:anaphase-promoting complex binding"/>
    <property type="evidence" value="ECO:0007669"/>
    <property type="project" value="InterPro"/>
</dbReference>
<dbReference type="GO" id="GO:1905786">
    <property type="term" value="P:positive regulation of anaphase-promoting complex-dependent catabolic process"/>
    <property type="evidence" value="ECO:0007669"/>
    <property type="project" value="TreeGrafter"/>
</dbReference>
<keyword evidence="11" id="KW-1185">Reference proteome</keyword>
<accession>A0A367IRD7</accession>
<dbReference type="InterPro" id="IPR036322">
    <property type="entry name" value="WD40_repeat_dom_sf"/>
</dbReference>
<dbReference type="Gene3D" id="2.130.10.10">
    <property type="entry name" value="YVTN repeat-like/Quinoprotein amine dehydrogenase"/>
    <property type="match status" value="1"/>
</dbReference>
<gene>
    <name evidence="10" type="primary">CDC20_1</name>
    <name evidence="10" type="ORF">CU098_004244</name>
</gene>
<feature type="repeat" description="WD" evidence="7">
    <location>
        <begin position="235"/>
        <end position="269"/>
    </location>
</feature>
<dbReference type="InterPro" id="IPR033010">
    <property type="entry name" value="Cdc20/Fizzy"/>
</dbReference>
<keyword evidence="4" id="KW-0677">Repeat</keyword>
<evidence type="ECO:0000256" key="4">
    <source>
        <dbReference type="ARBA" id="ARBA00022737"/>
    </source>
</evidence>
<evidence type="ECO:0000256" key="8">
    <source>
        <dbReference type="SAM" id="MobiDB-lite"/>
    </source>
</evidence>
<dbReference type="InterPro" id="IPR015943">
    <property type="entry name" value="WD40/YVTN_repeat-like_dom_sf"/>
</dbReference>
<dbReference type="PROSITE" id="PS00678">
    <property type="entry name" value="WD_REPEATS_1"/>
    <property type="match status" value="1"/>
</dbReference>
<evidence type="ECO:0000259" key="9">
    <source>
        <dbReference type="Pfam" id="PF24807"/>
    </source>
</evidence>
<feature type="repeat" description="WD" evidence="7">
    <location>
        <begin position="312"/>
        <end position="353"/>
    </location>
</feature>
<evidence type="ECO:0000256" key="7">
    <source>
        <dbReference type="PROSITE-ProRule" id="PRU00221"/>
    </source>
</evidence>
<dbReference type="AlphaFoldDB" id="A0A367IRD7"/>
<organism evidence="10 11">
    <name type="scientific">Rhizopus stolonifer</name>
    <name type="common">Rhizopus nigricans</name>
    <dbReference type="NCBI Taxonomy" id="4846"/>
    <lineage>
        <taxon>Eukaryota</taxon>
        <taxon>Fungi</taxon>
        <taxon>Fungi incertae sedis</taxon>
        <taxon>Mucoromycota</taxon>
        <taxon>Mucoromycotina</taxon>
        <taxon>Mucoromycetes</taxon>
        <taxon>Mucorales</taxon>
        <taxon>Mucorineae</taxon>
        <taxon>Rhizopodaceae</taxon>
        <taxon>Rhizopus</taxon>
    </lineage>
</organism>
<dbReference type="GO" id="GO:0051301">
    <property type="term" value="P:cell division"/>
    <property type="evidence" value="ECO:0007669"/>
    <property type="project" value="UniProtKB-KW"/>
</dbReference>
<feature type="compositionally biased region" description="Polar residues" evidence="8">
    <location>
        <begin position="63"/>
        <end position="79"/>
    </location>
</feature>
<evidence type="ECO:0000313" key="10">
    <source>
        <dbReference type="EMBL" id="RCH80260.1"/>
    </source>
</evidence>
<dbReference type="PANTHER" id="PTHR19918">
    <property type="entry name" value="CELL DIVISION CYCLE 20 CDC20 FIZZY -RELATED"/>
    <property type="match status" value="1"/>
</dbReference>
<dbReference type="STRING" id="4846.A0A367IRD7"/>
<feature type="region of interest" description="Disordered" evidence="8">
    <location>
        <begin position="1"/>
        <end position="79"/>
    </location>
</feature>
<feature type="compositionally biased region" description="Basic and acidic residues" evidence="8">
    <location>
        <begin position="48"/>
        <end position="57"/>
    </location>
</feature>
<sequence>MFRSTPEPRDESTRTQGSSPLRSLPTMKLGSESHFKIAPPQSKPKAGKRQDLADLLKVKKPHSSSNPVQPNLQRSASAQSYLDKANTKWLEAPITKKYQQKEILDRQMPRVAHMASTSALFDLSKEESQNVQVAEACGLNLNGPILTCEAPAPTNTKLDTLKLHVKKKQKMSKRKISESAIKCLDAPYLTDDYYLNLLDWSSTDVLAVALEKSVYLWNTNNGTIEVLNYNSNLPITSLSFSADSALLAVGLDNGDTQIWDFQANKKLRSMANQGGGRANALSWNRHTVSAGYRDGNIFDHDVRVANHLVRELRGHESEVCGLKWRPDGEMLASGGNDNTVNIWDARNSKPKHTLRAHKGAVKAIAWCPWEKDLLATGGGRDDKHIFFWDVTRGTRKNNILTGSQVTSLHWSVHYKEITSTHGFPNNHISVWEYPTRNRIADFSAHDSRILHSALSPDGEVLATAAADENIKFWRLFDSEGNPRLCSSRSSRTNTIRHNINNKTLR</sequence>
<keyword evidence="10" id="KW-0808">Transferase</keyword>
<reference evidence="10 11" key="1">
    <citation type="journal article" date="2018" name="G3 (Bethesda)">
        <title>Phylogenetic and Phylogenomic Definition of Rhizopus Species.</title>
        <authorList>
            <person name="Gryganskyi A.P."/>
            <person name="Golan J."/>
            <person name="Dolatabadi S."/>
            <person name="Mondo S."/>
            <person name="Robb S."/>
            <person name="Idnurm A."/>
            <person name="Muszewska A."/>
            <person name="Steczkiewicz K."/>
            <person name="Masonjones S."/>
            <person name="Liao H.L."/>
            <person name="Gajdeczka M.T."/>
            <person name="Anike F."/>
            <person name="Vuek A."/>
            <person name="Anishchenko I.M."/>
            <person name="Voigt K."/>
            <person name="de Hoog G.S."/>
            <person name="Smith M.E."/>
            <person name="Heitman J."/>
            <person name="Vilgalys R."/>
            <person name="Stajich J.E."/>
        </authorList>
    </citation>
    <scope>NUCLEOTIDE SEQUENCE [LARGE SCALE GENOMIC DNA]</scope>
    <source>
        <strain evidence="10 11">LSU 92-RS-03</strain>
    </source>
</reference>
<evidence type="ECO:0000256" key="6">
    <source>
        <dbReference type="ARBA" id="ARBA00023306"/>
    </source>
</evidence>
<dbReference type="GO" id="GO:0016740">
    <property type="term" value="F:transferase activity"/>
    <property type="evidence" value="ECO:0007669"/>
    <property type="project" value="UniProtKB-KW"/>
</dbReference>
<feature type="compositionally biased region" description="Basic and acidic residues" evidence="8">
    <location>
        <begin position="1"/>
        <end position="13"/>
    </location>
</feature>
<comment type="similarity">
    <text evidence="1">Belongs to the WD repeat CDC20/Fizzy family.</text>
</comment>
<dbReference type="PROSITE" id="PS50082">
    <property type="entry name" value="WD_REPEATS_2"/>
    <property type="match status" value="3"/>
</dbReference>
<evidence type="ECO:0000313" key="11">
    <source>
        <dbReference type="Proteomes" id="UP000253551"/>
    </source>
</evidence>
<dbReference type="InterPro" id="IPR056150">
    <property type="entry name" value="WD40_CDC20-Fz"/>
</dbReference>
<dbReference type="PROSITE" id="PS50294">
    <property type="entry name" value="WD_REPEATS_REGION"/>
    <property type="match status" value="2"/>
</dbReference>
<dbReference type="GO" id="GO:0031145">
    <property type="term" value="P:anaphase-promoting complex-dependent catabolic process"/>
    <property type="evidence" value="ECO:0007669"/>
    <property type="project" value="TreeGrafter"/>
</dbReference>
<dbReference type="PANTHER" id="PTHR19918:SF8">
    <property type="entry name" value="FI02843P"/>
    <property type="match status" value="1"/>
</dbReference>
<keyword evidence="5" id="KW-0498">Mitosis</keyword>
<dbReference type="InterPro" id="IPR019775">
    <property type="entry name" value="WD40_repeat_CS"/>
</dbReference>
<proteinExistence type="inferred from homology"/>
<dbReference type="SMART" id="SM00320">
    <property type="entry name" value="WD40"/>
    <property type="match status" value="5"/>
</dbReference>
<dbReference type="CDD" id="cd00200">
    <property type="entry name" value="WD40"/>
    <property type="match status" value="1"/>
</dbReference>
<dbReference type="GO" id="GO:1990757">
    <property type="term" value="F:ubiquitin ligase activator activity"/>
    <property type="evidence" value="ECO:0007669"/>
    <property type="project" value="TreeGrafter"/>
</dbReference>
<feature type="domain" description="CDC20/Fizzy WD40" evidence="9">
    <location>
        <begin position="184"/>
        <end position="473"/>
    </location>
</feature>